<proteinExistence type="predicted"/>
<protein>
    <submittedName>
        <fullName evidence="1">Uncharacterized protein</fullName>
    </submittedName>
</protein>
<dbReference type="KEGG" id="ote:Oter_3117"/>
<dbReference type="OrthoDB" id="344359at2"/>
<evidence type="ECO:0000313" key="1">
    <source>
        <dbReference type="EMBL" id="ACB76397.1"/>
    </source>
</evidence>
<reference evidence="1 2" key="1">
    <citation type="journal article" date="2011" name="J. Bacteriol.">
        <title>Genome sequence of the verrucomicrobium Opitutus terrae PB90-1, an abundant inhabitant of rice paddy soil ecosystems.</title>
        <authorList>
            <person name="van Passel M.W."/>
            <person name="Kant R."/>
            <person name="Palva A."/>
            <person name="Copeland A."/>
            <person name="Lucas S."/>
            <person name="Lapidus A."/>
            <person name="Glavina del Rio T."/>
            <person name="Pitluck S."/>
            <person name="Goltsman E."/>
            <person name="Clum A."/>
            <person name="Sun H."/>
            <person name="Schmutz J."/>
            <person name="Larimer F.W."/>
            <person name="Land M.L."/>
            <person name="Hauser L."/>
            <person name="Kyrpides N."/>
            <person name="Mikhailova N."/>
            <person name="Richardson P.P."/>
            <person name="Janssen P.H."/>
            <person name="de Vos W.M."/>
            <person name="Smidt H."/>
        </authorList>
    </citation>
    <scope>NUCLEOTIDE SEQUENCE [LARGE SCALE GENOMIC DNA]</scope>
    <source>
        <strain evidence="2">DSM 11246 / JCM 15787 / PB90-1</strain>
    </source>
</reference>
<dbReference type="STRING" id="452637.Oter_3117"/>
<dbReference type="Proteomes" id="UP000007013">
    <property type="component" value="Chromosome"/>
</dbReference>
<evidence type="ECO:0000313" key="2">
    <source>
        <dbReference type="Proteomes" id="UP000007013"/>
    </source>
</evidence>
<sequence>MSDPQRDVYLLGAGFARAISPTMPLLQGLADRVLQVLGESRVALPPEMEPMMTDNFAHALSYLEQAKPWVTESDNLRHRALFLEVSIAIARVLDDTVADAHHALRTEPPEWLTRLIRHWHQHACPVITLNYDTLIEHAAAGIAVDDSERLSAHQLYPLVLTDAGLRSSGATPVHRIETFRLLKLHGSTNWYYSGRPSAHGEPIYFVPPLGRQASEAERHQHQLRRMAVADKYPFLVPPVYDKSPLLTHETIRALWFEAGEALRHHGRLVCLGYSLPASDLTMMHFLRTTCRSDAHVLVVNQSPDAAENLRRLFRNSRVTVESGPSGDNCIRAFVGSLAGA</sequence>
<accession>B1ZZJ4</accession>
<gene>
    <name evidence="1" type="ordered locus">Oter_3117</name>
</gene>
<name>B1ZZJ4_OPITP</name>
<dbReference type="HOGENOM" id="CLU_792125_0_0_0"/>
<dbReference type="RefSeq" id="WP_012375926.1">
    <property type="nucleotide sequence ID" value="NC_010571.1"/>
</dbReference>
<keyword evidence="2" id="KW-1185">Reference proteome</keyword>
<dbReference type="AlphaFoldDB" id="B1ZZJ4"/>
<organism evidence="1 2">
    <name type="scientific">Opitutus terrae (strain DSM 11246 / JCM 15787 / PB90-1)</name>
    <dbReference type="NCBI Taxonomy" id="452637"/>
    <lineage>
        <taxon>Bacteria</taxon>
        <taxon>Pseudomonadati</taxon>
        <taxon>Verrucomicrobiota</taxon>
        <taxon>Opitutia</taxon>
        <taxon>Opitutales</taxon>
        <taxon>Opitutaceae</taxon>
        <taxon>Opitutus</taxon>
    </lineage>
</organism>
<dbReference type="EMBL" id="CP001032">
    <property type="protein sequence ID" value="ACB76397.1"/>
    <property type="molecule type" value="Genomic_DNA"/>
</dbReference>